<feature type="binding site" evidence="9">
    <location>
        <begin position="226"/>
        <end position="231"/>
    </location>
    <ligand>
        <name>ATP</name>
        <dbReference type="ChEBI" id="CHEBI:30616"/>
    </ligand>
</feature>
<dbReference type="EMBL" id="JBHSOF010000041">
    <property type="protein sequence ID" value="MFC5666529.1"/>
    <property type="molecule type" value="Genomic_DNA"/>
</dbReference>
<dbReference type="Pfam" id="PF00006">
    <property type="entry name" value="ATP-synt_ab"/>
    <property type="match status" value="1"/>
</dbReference>
<dbReference type="Gene3D" id="2.40.50.140">
    <property type="entry name" value="Nucleic acid-binding proteins"/>
    <property type="match status" value="1"/>
</dbReference>
<protein>
    <recommendedName>
        <fullName evidence="9 10">Transcription termination factor Rho</fullName>
        <ecNumber evidence="9 10">3.6.4.-</ecNumber>
    </recommendedName>
    <alternativeName>
        <fullName evidence="9">ATP-dependent helicase Rho</fullName>
    </alternativeName>
</protein>
<evidence type="ECO:0000256" key="11">
    <source>
        <dbReference type="PROSITE-ProRule" id="PRU01203"/>
    </source>
</evidence>
<keyword evidence="7 9" id="KW-0805">Transcription regulation</keyword>
<dbReference type="InterPro" id="IPR003593">
    <property type="entry name" value="AAA+_ATPase"/>
</dbReference>
<dbReference type="Gene3D" id="3.40.50.300">
    <property type="entry name" value="P-loop containing nucleotide triphosphate hydrolases"/>
    <property type="match status" value="1"/>
</dbReference>
<evidence type="ECO:0000256" key="3">
    <source>
        <dbReference type="ARBA" id="ARBA00022801"/>
    </source>
</evidence>
<evidence type="ECO:0000256" key="12">
    <source>
        <dbReference type="SAM" id="MobiDB-lite"/>
    </source>
</evidence>
<dbReference type="SUPFAM" id="SSF52540">
    <property type="entry name" value="P-loop containing nucleoside triphosphate hydrolases"/>
    <property type="match status" value="1"/>
</dbReference>
<dbReference type="InterPro" id="IPR011113">
    <property type="entry name" value="Rho_RNA-bd"/>
</dbReference>
<name>A0ABW0XBX0_9ACTN</name>
<dbReference type="Pfam" id="PF07498">
    <property type="entry name" value="Rho_N"/>
    <property type="match status" value="1"/>
</dbReference>
<dbReference type="PANTHER" id="PTHR46425:SF1">
    <property type="entry name" value="TRANSCRIPTION TERMINATION FACTOR RHO"/>
    <property type="match status" value="1"/>
</dbReference>
<keyword evidence="6 9" id="KW-0694">RNA-binding</keyword>
<reference evidence="15" key="1">
    <citation type="journal article" date="2019" name="Int. J. Syst. Evol. Microbiol.">
        <title>The Global Catalogue of Microorganisms (GCM) 10K type strain sequencing project: providing services to taxonomists for standard genome sequencing and annotation.</title>
        <authorList>
            <consortium name="The Broad Institute Genomics Platform"/>
            <consortium name="The Broad Institute Genome Sequencing Center for Infectious Disease"/>
            <person name="Wu L."/>
            <person name="Ma J."/>
        </authorList>
    </citation>
    <scope>NUCLEOTIDE SEQUENCE [LARGE SCALE GENOMIC DNA]</scope>
    <source>
        <strain evidence="15">CGMCC 4.1437</strain>
    </source>
</reference>
<keyword evidence="8 9" id="KW-0804">Transcription</keyword>
<dbReference type="CDD" id="cd01128">
    <property type="entry name" value="rho_factor_C"/>
    <property type="match status" value="1"/>
</dbReference>
<evidence type="ECO:0000256" key="2">
    <source>
        <dbReference type="ARBA" id="ARBA00022741"/>
    </source>
</evidence>
<evidence type="ECO:0000256" key="10">
    <source>
        <dbReference type="NCBIfam" id="TIGR00767"/>
    </source>
</evidence>
<dbReference type="RefSeq" id="WP_380228214.1">
    <property type="nucleotide sequence ID" value="NZ_JBHSOF010000041.1"/>
</dbReference>
<dbReference type="SUPFAM" id="SSF50249">
    <property type="entry name" value="Nucleic acid-binding proteins"/>
    <property type="match status" value="1"/>
</dbReference>
<feature type="region of interest" description="Disordered" evidence="12">
    <location>
        <begin position="78"/>
        <end position="112"/>
    </location>
</feature>
<keyword evidence="1 9" id="KW-0806">Transcription termination</keyword>
<proteinExistence type="inferred from homology"/>
<feature type="domain" description="Rho RNA-BD" evidence="13">
    <location>
        <begin position="112"/>
        <end position="183"/>
    </location>
</feature>
<comment type="subunit">
    <text evidence="9">Homohexamer. The homohexamer assembles into an open ring structure.</text>
</comment>
<evidence type="ECO:0000259" key="13">
    <source>
        <dbReference type="PROSITE" id="PS51856"/>
    </source>
</evidence>
<feature type="region of interest" description="Disordered" evidence="12">
    <location>
        <begin position="1"/>
        <end position="26"/>
    </location>
</feature>
<feature type="binding site" evidence="9">
    <location>
        <position position="269"/>
    </location>
    <ligand>
        <name>ATP</name>
        <dbReference type="ChEBI" id="CHEBI:30616"/>
    </ligand>
</feature>
<comment type="function">
    <text evidence="9">Facilitates transcription termination by a mechanism that involves Rho binding to the nascent RNA, activation of Rho's RNA-dependent ATPase activity, and release of the mRNA from the DNA template.</text>
</comment>
<dbReference type="InterPro" id="IPR012340">
    <property type="entry name" value="NA-bd_OB-fold"/>
</dbReference>
<organism evidence="14 15">
    <name type="scientific">Kitasatospora misakiensis</name>
    <dbReference type="NCBI Taxonomy" id="67330"/>
    <lineage>
        <taxon>Bacteria</taxon>
        <taxon>Bacillati</taxon>
        <taxon>Actinomycetota</taxon>
        <taxon>Actinomycetes</taxon>
        <taxon>Kitasatosporales</taxon>
        <taxon>Streptomycetaceae</taxon>
        <taxon>Kitasatospora</taxon>
    </lineage>
</organism>
<evidence type="ECO:0000256" key="6">
    <source>
        <dbReference type="ARBA" id="ARBA00022884"/>
    </source>
</evidence>
<evidence type="ECO:0000256" key="5">
    <source>
        <dbReference type="ARBA" id="ARBA00022840"/>
    </source>
</evidence>
<dbReference type="HAMAP" id="MF_01884">
    <property type="entry name" value="Rho"/>
    <property type="match status" value="1"/>
</dbReference>
<dbReference type="NCBIfam" id="NF006886">
    <property type="entry name" value="PRK09376.1"/>
    <property type="match status" value="1"/>
</dbReference>
<keyword evidence="15" id="KW-1185">Reference proteome</keyword>
<evidence type="ECO:0000313" key="15">
    <source>
        <dbReference type="Proteomes" id="UP001595975"/>
    </source>
</evidence>
<comment type="caution">
    <text evidence="14">The sequence shown here is derived from an EMBL/GenBank/DDBJ whole genome shotgun (WGS) entry which is preliminary data.</text>
</comment>
<evidence type="ECO:0000256" key="4">
    <source>
        <dbReference type="ARBA" id="ARBA00022806"/>
    </source>
</evidence>
<evidence type="ECO:0000256" key="8">
    <source>
        <dbReference type="ARBA" id="ARBA00023163"/>
    </source>
</evidence>
<keyword evidence="3 9" id="KW-0378">Hydrolase</keyword>
<dbReference type="NCBIfam" id="TIGR00767">
    <property type="entry name" value="rho"/>
    <property type="match status" value="1"/>
</dbReference>
<evidence type="ECO:0000256" key="9">
    <source>
        <dbReference type="HAMAP-Rule" id="MF_01884"/>
    </source>
</evidence>
<feature type="binding site" evidence="9">
    <location>
        <begin position="238"/>
        <end position="243"/>
    </location>
    <ligand>
        <name>ATP</name>
        <dbReference type="ChEBI" id="CHEBI:30616"/>
    </ligand>
</feature>
<dbReference type="InterPro" id="IPR011112">
    <property type="entry name" value="Rho-like_N"/>
</dbReference>
<comment type="similarity">
    <text evidence="9 11">Belongs to the Rho family.</text>
</comment>
<evidence type="ECO:0000313" key="14">
    <source>
        <dbReference type="EMBL" id="MFC5666529.1"/>
    </source>
</evidence>
<dbReference type="InterPro" id="IPR004665">
    <property type="entry name" value="Term_rho"/>
</dbReference>
<comment type="caution">
    <text evidence="9">Lacks conserved residue(s) required for the propagation of feature annotation.</text>
</comment>
<dbReference type="SMART" id="SM00382">
    <property type="entry name" value="AAA"/>
    <property type="match status" value="1"/>
</dbReference>
<dbReference type="InterPro" id="IPR027417">
    <property type="entry name" value="P-loop_NTPase"/>
</dbReference>
<gene>
    <name evidence="9 14" type="primary">rho</name>
    <name evidence="14" type="ORF">ACFP3U_26620</name>
</gene>
<keyword evidence="2 9" id="KW-0547">Nucleotide-binding</keyword>
<accession>A0ABW0XBX0</accession>
<dbReference type="Pfam" id="PF07497">
    <property type="entry name" value="Rho_RNA_bind"/>
    <property type="match status" value="1"/>
</dbReference>
<evidence type="ECO:0000256" key="7">
    <source>
        <dbReference type="ARBA" id="ARBA00023015"/>
    </source>
</evidence>
<dbReference type="Proteomes" id="UP001595975">
    <property type="component" value="Unassembled WGS sequence"/>
</dbReference>
<dbReference type="InterPro" id="IPR000194">
    <property type="entry name" value="ATPase_F1/V1/A1_a/bsu_nucl-bd"/>
</dbReference>
<sequence length="483" mass="51508">MAVHRRSVSPTPGPPGGPAPPHPSTSQEYLLVTTTIEPSTTAPLDGLLKADLHQLASALGIPGAARLRKGELVEAITAGRSAERPQAPAPLPRARGRSDRPARPTTTAGSDLVPVSGVLDVREGNAVLRTSGYLPGPTDVRLPAGQVRALGLRSGDVLTGATRPDAGGARQPLARVDTVNGRPADESRSRPVFHELTPLYPQRQLRLETDPKQLTGRVIDLVAPIGKGQRGLIVAPPKAGKTIVVQTIAAAIARNHPEAHLMVVLVDERPEEVTDMRRTVRGEVLASTFDRPAREHIALAELAVERAKRLVELGHDVVVLLDSVTRLARAHNATAPAHGRTLSGGLDATALQHPKRLFGAARNIENGGSLTILATALVDTGSRMDDLIFEEFKGTGNMELRLDRHLADRRVFPAVDVKASGTRREDLLLGPARTPAAWALRRALGGLDAQQATELLLDRLKRTASNDELLRQVATSTPPPRTS</sequence>
<dbReference type="InterPro" id="IPR041703">
    <property type="entry name" value="Rho_factor_ATP-bd"/>
</dbReference>
<keyword evidence="5 9" id="KW-0067">ATP-binding</keyword>
<dbReference type="PANTHER" id="PTHR46425">
    <property type="entry name" value="TRANSCRIPTION TERMINATION FACTOR RHO"/>
    <property type="match status" value="1"/>
</dbReference>
<feature type="compositionally biased region" description="Pro residues" evidence="12">
    <location>
        <begin position="11"/>
        <end position="23"/>
    </location>
</feature>
<dbReference type="SMART" id="SM00959">
    <property type="entry name" value="Rho_N"/>
    <property type="match status" value="1"/>
</dbReference>
<keyword evidence="4 9" id="KW-0347">Helicase</keyword>
<dbReference type="PROSITE" id="PS51856">
    <property type="entry name" value="RHO_RNA_BD"/>
    <property type="match status" value="1"/>
</dbReference>
<dbReference type="EC" id="3.6.4.-" evidence="9 10"/>
<evidence type="ECO:0000256" key="1">
    <source>
        <dbReference type="ARBA" id="ARBA00022472"/>
    </source>
</evidence>